<evidence type="ECO:0000313" key="1">
    <source>
        <dbReference type="EMBL" id="QQL50862.1"/>
    </source>
</evidence>
<dbReference type="AlphaFoldDB" id="A0A6I4I1W6"/>
<dbReference type="Proteomes" id="UP000429232">
    <property type="component" value="Chromosome"/>
</dbReference>
<dbReference type="RefSeq" id="WP_157526639.1">
    <property type="nucleotide sequence ID" value="NZ_CP066775.1"/>
</dbReference>
<keyword evidence="2" id="KW-1185">Reference proteome</keyword>
<name>A0A6I4I1W6_9SPHI</name>
<evidence type="ECO:0000313" key="2">
    <source>
        <dbReference type="Proteomes" id="UP000429232"/>
    </source>
</evidence>
<gene>
    <name evidence="1" type="ORF">GO620_005230</name>
</gene>
<dbReference type="KEGG" id="mgik:GO620_005230"/>
<reference evidence="1 2" key="1">
    <citation type="submission" date="2020-12" db="EMBL/GenBank/DDBJ databases">
        <title>HMF7856_wgs.fasta genome submission.</title>
        <authorList>
            <person name="Kang H."/>
            <person name="Kim H."/>
            <person name="Joh K."/>
        </authorList>
    </citation>
    <scope>NUCLEOTIDE SEQUENCE [LARGE SCALE GENOMIC DNA]</scope>
    <source>
        <strain evidence="1 2">HMF7856</strain>
    </source>
</reference>
<sequence length="220" mass="24541">MNWLKSQFEMFAIIASIALLISSCKKDLTGDTVIYSNDFEKSDLTNINNGYVEIFNGNHVLGRYFNGYFELNLKDLPVHNQVNISFDLYIHDSWDGNANYSNNYNGPDLWKMSVDSATYIYTTFSNVSCPVGYICPPQSYPGTYPATNNPRTGSYANLPAACLNKGTPDGTSVYTINKTIAHTKSTVLLKCADYLKENGVADRLCSESWSVDNLKVTLIK</sequence>
<protein>
    <submittedName>
        <fullName evidence="1">Uncharacterized protein</fullName>
    </submittedName>
</protein>
<dbReference type="EMBL" id="CP066775">
    <property type="protein sequence ID" value="QQL50862.1"/>
    <property type="molecule type" value="Genomic_DNA"/>
</dbReference>
<accession>A0A6I4I1W6</accession>
<proteinExistence type="predicted"/>
<organism evidence="1 2">
    <name type="scientific">Mucilaginibacter ginkgonis</name>
    <dbReference type="NCBI Taxonomy" id="2682091"/>
    <lineage>
        <taxon>Bacteria</taxon>
        <taxon>Pseudomonadati</taxon>
        <taxon>Bacteroidota</taxon>
        <taxon>Sphingobacteriia</taxon>
        <taxon>Sphingobacteriales</taxon>
        <taxon>Sphingobacteriaceae</taxon>
        <taxon>Mucilaginibacter</taxon>
    </lineage>
</organism>
<dbReference type="PROSITE" id="PS51257">
    <property type="entry name" value="PROKAR_LIPOPROTEIN"/>
    <property type="match status" value="1"/>
</dbReference>